<reference evidence="1" key="1">
    <citation type="submission" date="2018-04" db="EMBL/GenBank/DDBJ databases">
        <title>Whole genome sequencing of Hypsizygus marmoreus.</title>
        <authorList>
            <person name="Choi I.-G."/>
            <person name="Min B."/>
            <person name="Kim J.-G."/>
            <person name="Kim S."/>
            <person name="Oh Y.-L."/>
            <person name="Kong W.-S."/>
            <person name="Park H."/>
            <person name="Jeong J."/>
            <person name="Song E.-S."/>
        </authorList>
    </citation>
    <scope>NUCLEOTIDE SEQUENCE [LARGE SCALE GENOMIC DNA]</scope>
    <source>
        <strain evidence="1">51987-8</strain>
    </source>
</reference>
<organism evidence="1 2">
    <name type="scientific">Hypsizygus marmoreus</name>
    <name type="common">White beech mushroom</name>
    <name type="synonym">Agaricus marmoreus</name>
    <dbReference type="NCBI Taxonomy" id="39966"/>
    <lineage>
        <taxon>Eukaryota</taxon>
        <taxon>Fungi</taxon>
        <taxon>Dikarya</taxon>
        <taxon>Basidiomycota</taxon>
        <taxon>Agaricomycotina</taxon>
        <taxon>Agaricomycetes</taxon>
        <taxon>Agaricomycetidae</taxon>
        <taxon>Agaricales</taxon>
        <taxon>Tricholomatineae</taxon>
        <taxon>Lyophyllaceae</taxon>
        <taxon>Hypsizygus</taxon>
    </lineage>
</organism>
<dbReference type="EMBL" id="LUEZ02000113">
    <property type="protein sequence ID" value="RDB17074.1"/>
    <property type="molecule type" value="Genomic_DNA"/>
</dbReference>
<evidence type="ECO:0000313" key="2">
    <source>
        <dbReference type="Proteomes" id="UP000076154"/>
    </source>
</evidence>
<name>A0A369JCC5_HYPMA</name>
<comment type="caution">
    <text evidence="1">The sequence shown here is derived from an EMBL/GenBank/DDBJ whole genome shotgun (WGS) entry which is preliminary data.</text>
</comment>
<dbReference type="Proteomes" id="UP000076154">
    <property type="component" value="Unassembled WGS sequence"/>
</dbReference>
<accession>A0A369JCC5</accession>
<dbReference type="InParanoid" id="A0A369JCC5"/>
<evidence type="ECO:0008006" key="3">
    <source>
        <dbReference type="Google" id="ProtNLM"/>
    </source>
</evidence>
<gene>
    <name evidence="1" type="ORF">Hypma_001717</name>
</gene>
<evidence type="ECO:0000313" key="1">
    <source>
        <dbReference type="EMBL" id="RDB17074.1"/>
    </source>
</evidence>
<proteinExistence type="predicted"/>
<sequence length="224" mass="24901">MASPEASGIDPTCNHHTRPNVVDGLKHKAQIALQLQSNHKLVDSEISIPAIKRCDEGLPDRLGPLQIADEEFQYESTGTWRLVAARLLTYSPNGQASPAFLNDIESFHHLMTWVALPYTSHILEDSALSALLFSYFESSIINPETGRVHADLAKQIYLSSESFLDMAGFCNDGVYALLQAPQEALLYLKKGDWLTNLLKYVLDDPNIDWTTHGEMKAHAIVDVP</sequence>
<dbReference type="OrthoDB" id="2747778at2759"/>
<dbReference type="AlphaFoldDB" id="A0A369JCC5"/>
<keyword evidence="2" id="KW-1185">Reference proteome</keyword>
<protein>
    <recommendedName>
        <fullName evidence="3">Fungal-type protein kinase domain-containing protein</fullName>
    </recommendedName>
</protein>